<dbReference type="EMBL" id="RQTK01000704">
    <property type="protein sequence ID" value="RUS75876.1"/>
    <property type="molecule type" value="Genomic_DNA"/>
</dbReference>
<evidence type="ECO:0000256" key="1">
    <source>
        <dbReference type="SAM" id="MobiDB-lite"/>
    </source>
</evidence>
<accession>A0A433T2W2</accession>
<dbReference type="AlphaFoldDB" id="A0A433T2W2"/>
<feature type="region of interest" description="Disordered" evidence="1">
    <location>
        <begin position="175"/>
        <end position="311"/>
    </location>
</feature>
<dbReference type="Proteomes" id="UP000271974">
    <property type="component" value="Unassembled WGS sequence"/>
</dbReference>
<feature type="compositionally biased region" description="Low complexity" evidence="1">
    <location>
        <begin position="212"/>
        <end position="227"/>
    </location>
</feature>
<name>A0A433T2W2_ELYCH</name>
<comment type="caution">
    <text evidence="2">The sequence shown here is derived from an EMBL/GenBank/DDBJ whole genome shotgun (WGS) entry which is preliminary data.</text>
</comment>
<proteinExistence type="predicted"/>
<organism evidence="2 3">
    <name type="scientific">Elysia chlorotica</name>
    <name type="common">Eastern emerald elysia</name>
    <name type="synonym">Sea slug</name>
    <dbReference type="NCBI Taxonomy" id="188477"/>
    <lineage>
        <taxon>Eukaryota</taxon>
        <taxon>Metazoa</taxon>
        <taxon>Spiralia</taxon>
        <taxon>Lophotrochozoa</taxon>
        <taxon>Mollusca</taxon>
        <taxon>Gastropoda</taxon>
        <taxon>Heterobranchia</taxon>
        <taxon>Euthyneura</taxon>
        <taxon>Panpulmonata</taxon>
        <taxon>Sacoglossa</taxon>
        <taxon>Placobranchoidea</taxon>
        <taxon>Plakobranchidae</taxon>
        <taxon>Elysia</taxon>
    </lineage>
</organism>
<sequence length="562" mass="62122">MVPFGYAGTPAVRSEPEDGELYPLDLSVRSTNKADGEGAEPYPQPRPMASRQRPAARPGGAESRFKHHDPSRTQQRLSPYTVPVAVSGGHAHSPSSSRSPVPQRTDSPLYGRRRTPSPAYYPAVLAEGGFRTGHLHQVHQPHYLPGPPQLVAPHSDHSCSPLPFQALTSSDSVLHGAGPGLFKPYQDTPDADMATEDSTGQHQNRDPRRQLLRQLQLSQQQQQQQQQQDEEEERTYVDLDCPSQAAHTAHPRHTEGRPPHFGHTNGGTETPMEVVAHASDSRGPNRLPSVGYSEEDARREMERHEGPRPTAPCYLQSELLQKGNDNSEESHHYLRQAFLSSDAQQRRHPGDADRIQSHVLSHHHLKQQQQHAQKEMLLQQEAEEEARHRHRNQLQSQEPKFEPAPSHHKVPMAVSSIANTMDSTNVEKVTGKANTAEKVHQEALEEAKLLTFLSKTTLVTLKPNEQLGKDAGQCDSPGPQVQWDQRQNGSANLSAHNIFKDFHAGGGDTDSCGKLPQIDYCLSSAVRGGTPSSCKTSLMAPKKICFRLVDLVGLLVEQSLRA</sequence>
<protein>
    <submittedName>
        <fullName evidence="2">Uncharacterized protein</fullName>
    </submittedName>
</protein>
<feature type="region of interest" description="Disordered" evidence="1">
    <location>
        <begin position="381"/>
        <end position="408"/>
    </location>
</feature>
<feature type="region of interest" description="Disordered" evidence="1">
    <location>
        <begin position="138"/>
        <end position="157"/>
    </location>
</feature>
<evidence type="ECO:0000313" key="3">
    <source>
        <dbReference type="Proteomes" id="UP000271974"/>
    </source>
</evidence>
<keyword evidence="3" id="KW-1185">Reference proteome</keyword>
<gene>
    <name evidence="2" type="ORF">EGW08_016365</name>
</gene>
<feature type="compositionally biased region" description="Basic and acidic residues" evidence="1">
    <location>
        <begin position="295"/>
        <end position="307"/>
    </location>
</feature>
<reference evidence="2 3" key="1">
    <citation type="submission" date="2019-01" db="EMBL/GenBank/DDBJ databases">
        <title>A draft genome assembly of the solar-powered sea slug Elysia chlorotica.</title>
        <authorList>
            <person name="Cai H."/>
            <person name="Li Q."/>
            <person name="Fang X."/>
            <person name="Li J."/>
            <person name="Curtis N.E."/>
            <person name="Altenburger A."/>
            <person name="Shibata T."/>
            <person name="Feng M."/>
            <person name="Maeda T."/>
            <person name="Schwartz J.A."/>
            <person name="Shigenobu S."/>
            <person name="Lundholm N."/>
            <person name="Nishiyama T."/>
            <person name="Yang H."/>
            <person name="Hasebe M."/>
            <person name="Li S."/>
            <person name="Pierce S.K."/>
            <person name="Wang J."/>
        </authorList>
    </citation>
    <scope>NUCLEOTIDE SEQUENCE [LARGE SCALE GENOMIC DNA]</scope>
    <source>
        <strain evidence="2">EC2010</strain>
        <tissue evidence="2">Whole organism of an adult</tissue>
    </source>
</reference>
<dbReference type="OrthoDB" id="6160562at2759"/>
<feature type="compositionally biased region" description="Low complexity" evidence="1">
    <location>
        <begin position="85"/>
        <end position="101"/>
    </location>
</feature>
<feature type="region of interest" description="Disordered" evidence="1">
    <location>
        <begin position="1"/>
        <end position="117"/>
    </location>
</feature>
<evidence type="ECO:0000313" key="2">
    <source>
        <dbReference type="EMBL" id="RUS75876.1"/>
    </source>
</evidence>